<organism evidence="1 2">
    <name type="scientific">Actinoplanes missouriensis (strain ATCC 14538 / DSM 43046 / CBS 188.64 / JCM 3121 / NBRC 102363 / NCIMB 12654 / NRRL B-3342 / UNCC 431)</name>
    <dbReference type="NCBI Taxonomy" id="512565"/>
    <lineage>
        <taxon>Bacteria</taxon>
        <taxon>Bacillati</taxon>
        <taxon>Actinomycetota</taxon>
        <taxon>Actinomycetes</taxon>
        <taxon>Micromonosporales</taxon>
        <taxon>Micromonosporaceae</taxon>
        <taxon>Actinoplanes</taxon>
    </lineage>
</organism>
<protein>
    <submittedName>
        <fullName evidence="1">Uncharacterized protein</fullName>
    </submittedName>
</protein>
<dbReference type="PATRIC" id="fig|512565.3.peg.2000"/>
<keyword evidence="2" id="KW-1185">Reference proteome</keyword>
<gene>
    <name evidence="1" type="ordered locus">AMIS_19940</name>
</gene>
<dbReference type="AlphaFoldDB" id="I0H2H7"/>
<proteinExistence type="predicted"/>
<dbReference type="Proteomes" id="UP000007882">
    <property type="component" value="Chromosome"/>
</dbReference>
<dbReference type="HOGENOM" id="CLU_3303433_0_0_11"/>
<evidence type="ECO:0000313" key="2">
    <source>
        <dbReference type="Proteomes" id="UP000007882"/>
    </source>
</evidence>
<evidence type="ECO:0000313" key="1">
    <source>
        <dbReference type="EMBL" id="BAL87214.1"/>
    </source>
</evidence>
<dbReference type="EMBL" id="AP012319">
    <property type="protein sequence ID" value="BAL87214.1"/>
    <property type="molecule type" value="Genomic_DNA"/>
</dbReference>
<reference evidence="1 2" key="1">
    <citation type="submission" date="2012-02" db="EMBL/GenBank/DDBJ databases">
        <title>Complete genome sequence of Actinoplanes missouriensis 431 (= NBRC 102363).</title>
        <authorList>
            <person name="Ohnishi Y."/>
            <person name="Ishikawa J."/>
            <person name="Sekine M."/>
            <person name="Hosoyama A."/>
            <person name="Harada T."/>
            <person name="Narita H."/>
            <person name="Hata T."/>
            <person name="Konno Y."/>
            <person name="Tutikane K."/>
            <person name="Fujita N."/>
            <person name="Horinouchi S."/>
            <person name="Hayakawa M."/>
        </authorList>
    </citation>
    <scope>NUCLEOTIDE SEQUENCE [LARGE SCALE GENOMIC DNA]</scope>
    <source>
        <strain evidence="2">ATCC 14538 / DSM 43046 / CBS 188.64 / JCM 3121 / NBRC 102363 / NCIMB 12654 / NRRL B-3342 / UNCC 431</strain>
    </source>
</reference>
<accession>I0H2H7</accession>
<sequence length="39" mass="4073">MTGLRVHTVLDATLPAAIALPSQTRLWVVAMGDVLAGAR</sequence>
<dbReference type="KEGG" id="ams:AMIS_19940"/>
<name>I0H2H7_ACTM4</name>